<keyword evidence="4" id="KW-0249">Electron transport</keyword>
<proteinExistence type="predicted"/>
<evidence type="ECO:0000259" key="8">
    <source>
        <dbReference type="PROSITE" id="PS51007"/>
    </source>
</evidence>
<name>A0ABU8VGJ4_9BURK</name>
<evidence type="ECO:0000256" key="7">
    <source>
        <dbReference type="SAM" id="SignalP"/>
    </source>
</evidence>
<keyword evidence="1" id="KW-0813">Transport</keyword>
<keyword evidence="2 6" id="KW-0349">Heme</keyword>
<feature type="domain" description="Cytochrome c" evidence="8">
    <location>
        <begin position="24"/>
        <end position="125"/>
    </location>
</feature>
<dbReference type="InterPro" id="IPR002327">
    <property type="entry name" value="Cyt_c_1A/1B"/>
</dbReference>
<dbReference type="SUPFAM" id="SSF46626">
    <property type="entry name" value="Cytochrome c"/>
    <property type="match status" value="1"/>
</dbReference>
<keyword evidence="3 6" id="KW-0479">Metal-binding</keyword>
<dbReference type="PROSITE" id="PS51007">
    <property type="entry name" value="CYTC"/>
    <property type="match status" value="1"/>
</dbReference>
<evidence type="ECO:0000313" key="9">
    <source>
        <dbReference type="EMBL" id="MEJ8812784.1"/>
    </source>
</evidence>
<evidence type="ECO:0000256" key="5">
    <source>
        <dbReference type="ARBA" id="ARBA00023004"/>
    </source>
</evidence>
<dbReference type="InterPro" id="IPR009056">
    <property type="entry name" value="Cyt_c-like_dom"/>
</dbReference>
<sequence>MKVSFLLYLAALATGVLHAAPRAGDVTAGRAAFAACASCHQVGPAARHGFGPRLNGILGRRAGTEPGFAYSPAMRKSGVVWSEQTLAAYIRRPDDVVPGTIMRFSGWSYGDQKLADLFAYLRTFPPTD</sequence>
<dbReference type="Proteomes" id="UP001365846">
    <property type="component" value="Unassembled WGS sequence"/>
</dbReference>
<evidence type="ECO:0000256" key="2">
    <source>
        <dbReference type="ARBA" id="ARBA00022617"/>
    </source>
</evidence>
<keyword evidence="7" id="KW-0732">Signal</keyword>
<protein>
    <submittedName>
        <fullName evidence="9">C-type cytochrome</fullName>
    </submittedName>
</protein>
<dbReference type="EMBL" id="JBBKZU010000007">
    <property type="protein sequence ID" value="MEJ8812784.1"/>
    <property type="molecule type" value="Genomic_DNA"/>
</dbReference>
<feature type="signal peptide" evidence="7">
    <location>
        <begin position="1"/>
        <end position="19"/>
    </location>
</feature>
<gene>
    <name evidence="9" type="ORF">WKW77_16980</name>
</gene>
<reference evidence="9 10" key="1">
    <citation type="submission" date="2024-03" db="EMBL/GenBank/DDBJ databases">
        <title>Novel species of the genus Variovorax.</title>
        <authorList>
            <person name="Liu Q."/>
            <person name="Xin Y.-H."/>
        </authorList>
    </citation>
    <scope>NUCLEOTIDE SEQUENCE [LARGE SCALE GENOMIC DNA]</scope>
    <source>
        <strain evidence="9 10">KACC 18899</strain>
    </source>
</reference>
<feature type="chain" id="PRO_5046669967" evidence="7">
    <location>
        <begin position="20"/>
        <end position="128"/>
    </location>
</feature>
<accession>A0ABU8VGJ4</accession>
<evidence type="ECO:0000256" key="1">
    <source>
        <dbReference type="ARBA" id="ARBA00022448"/>
    </source>
</evidence>
<dbReference type="Gene3D" id="1.10.760.10">
    <property type="entry name" value="Cytochrome c-like domain"/>
    <property type="match status" value="1"/>
</dbReference>
<organism evidence="9 10">
    <name type="scientific">Variovorax ureilyticus</name>
    <dbReference type="NCBI Taxonomy" id="1836198"/>
    <lineage>
        <taxon>Bacteria</taxon>
        <taxon>Pseudomonadati</taxon>
        <taxon>Pseudomonadota</taxon>
        <taxon>Betaproteobacteria</taxon>
        <taxon>Burkholderiales</taxon>
        <taxon>Comamonadaceae</taxon>
        <taxon>Variovorax</taxon>
    </lineage>
</organism>
<dbReference type="InterPro" id="IPR036909">
    <property type="entry name" value="Cyt_c-like_dom_sf"/>
</dbReference>
<evidence type="ECO:0000313" key="10">
    <source>
        <dbReference type="Proteomes" id="UP001365846"/>
    </source>
</evidence>
<dbReference type="Pfam" id="PF00034">
    <property type="entry name" value="Cytochrom_C"/>
    <property type="match status" value="1"/>
</dbReference>
<comment type="caution">
    <text evidence="9">The sequence shown here is derived from an EMBL/GenBank/DDBJ whole genome shotgun (WGS) entry which is preliminary data.</text>
</comment>
<evidence type="ECO:0000256" key="3">
    <source>
        <dbReference type="ARBA" id="ARBA00022723"/>
    </source>
</evidence>
<dbReference type="PRINTS" id="PR00604">
    <property type="entry name" value="CYTCHRMECIAB"/>
</dbReference>
<evidence type="ECO:0000256" key="6">
    <source>
        <dbReference type="PROSITE-ProRule" id="PRU00433"/>
    </source>
</evidence>
<dbReference type="RefSeq" id="WP_340358038.1">
    <property type="nucleotide sequence ID" value="NZ_JBBKZU010000007.1"/>
</dbReference>
<keyword evidence="10" id="KW-1185">Reference proteome</keyword>
<dbReference type="PANTHER" id="PTHR11961">
    <property type="entry name" value="CYTOCHROME C"/>
    <property type="match status" value="1"/>
</dbReference>
<keyword evidence="5 6" id="KW-0408">Iron</keyword>
<evidence type="ECO:0000256" key="4">
    <source>
        <dbReference type="ARBA" id="ARBA00022982"/>
    </source>
</evidence>